<dbReference type="Pfam" id="PF00155">
    <property type="entry name" value="Aminotran_1_2"/>
    <property type="match status" value="1"/>
</dbReference>
<dbReference type="Gene3D" id="3.40.640.10">
    <property type="entry name" value="Type I PLP-dependent aspartate aminotransferase-like (Major domain)"/>
    <property type="match status" value="1"/>
</dbReference>
<organism evidence="8 9">
    <name type="scientific">Stephanodiscus triporus</name>
    <dbReference type="NCBI Taxonomy" id="2934178"/>
    <lineage>
        <taxon>Eukaryota</taxon>
        <taxon>Sar</taxon>
        <taxon>Stramenopiles</taxon>
        <taxon>Ochrophyta</taxon>
        <taxon>Bacillariophyta</taxon>
        <taxon>Coscinodiscophyceae</taxon>
        <taxon>Thalassiosirophycidae</taxon>
        <taxon>Stephanodiscales</taxon>
        <taxon>Stephanodiscaceae</taxon>
        <taxon>Stephanodiscus</taxon>
    </lineage>
</organism>
<dbReference type="PANTHER" id="PTHR46383:SF1">
    <property type="entry name" value="ASPARTATE AMINOTRANSFERASE"/>
    <property type="match status" value="1"/>
</dbReference>
<name>A0ABD3QNM9_9STRA</name>
<comment type="similarity">
    <text evidence="2">Belongs to the class-I pyridoxal-phosphate-dependent aminotransferase family.</text>
</comment>
<keyword evidence="9" id="KW-1185">Reference proteome</keyword>
<feature type="region of interest" description="Disordered" evidence="6">
    <location>
        <begin position="88"/>
        <end position="110"/>
    </location>
</feature>
<gene>
    <name evidence="8" type="ORF">ACHAW5_005065</name>
</gene>
<dbReference type="InterPro" id="IPR004839">
    <property type="entry name" value="Aminotransferase_I/II_large"/>
</dbReference>
<dbReference type="Proteomes" id="UP001530315">
    <property type="component" value="Unassembled WGS sequence"/>
</dbReference>
<dbReference type="EMBL" id="JALLAZ020000184">
    <property type="protein sequence ID" value="KAL3801554.1"/>
    <property type="molecule type" value="Genomic_DNA"/>
</dbReference>
<reference evidence="8 9" key="1">
    <citation type="submission" date="2024-10" db="EMBL/GenBank/DDBJ databases">
        <title>Updated reference genomes for cyclostephanoid diatoms.</title>
        <authorList>
            <person name="Roberts W.R."/>
            <person name="Alverson A.J."/>
        </authorList>
    </citation>
    <scope>NUCLEOTIDE SEQUENCE [LARGE SCALE GENOMIC DNA]</scope>
    <source>
        <strain evidence="8 9">AJA276-08</strain>
    </source>
</reference>
<evidence type="ECO:0000313" key="8">
    <source>
        <dbReference type="EMBL" id="KAL3801554.1"/>
    </source>
</evidence>
<evidence type="ECO:0000256" key="6">
    <source>
        <dbReference type="SAM" id="MobiDB-lite"/>
    </source>
</evidence>
<accession>A0ABD3QNM9</accession>
<feature type="domain" description="Aminotransferase class I/classII large" evidence="7">
    <location>
        <begin position="93"/>
        <end position="465"/>
    </location>
</feature>
<evidence type="ECO:0000256" key="2">
    <source>
        <dbReference type="ARBA" id="ARBA00007441"/>
    </source>
</evidence>
<evidence type="ECO:0000256" key="5">
    <source>
        <dbReference type="ARBA" id="ARBA00022898"/>
    </source>
</evidence>
<dbReference type="GO" id="GO:0008483">
    <property type="term" value="F:transaminase activity"/>
    <property type="evidence" value="ECO:0007669"/>
    <property type="project" value="UniProtKB-KW"/>
</dbReference>
<comment type="cofactor">
    <cofactor evidence="1">
        <name>pyridoxal 5'-phosphate</name>
        <dbReference type="ChEBI" id="CHEBI:597326"/>
    </cofactor>
</comment>
<keyword evidence="4" id="KW-0808">Transferase</keyword>
<sequence length="517" mass="58300">MASAEASREKMMRRNTAHDLFAQFHRHRAISVRAMSAIKDEDDNLHEDENQPSPESEPSFDMFRNVARTGVLYATSRAQRHGFKRLDDPEWANMGQGAPETGPLPGAPSRDFHMNIEDAELEYASTAGIRELREKVAEYYNALYRQEKESQYSFENVCVVPGGRAGLTRVMAALGSVQVGYFTPDYTAYQEALGLFSRITPSPLLHINMHEALMKSEEFRFQAAGRGLGAVLLSNPANPTGQSLEGEELKNYVMIARELGIALLMDEFYSHYYYDGETLDPADGGADDNTNWPKTVSSATYVEDVNEDPIIIVNGLTKNWRLPGFRICWVVGPKKICEMLSSAGSFLDGGANAPLQKLALPLMDMDFIRRDTWALQRHFKMKRDFLLRELANLGITVEWEPTSTFYIWANLSALPQPLGTFFRHPPPASISFDMLFARANCSSLTPQKVIIVPGVFFDINPRHTRTIRKSKCIHFVRFSYGPAMPNLEKGVQQIGVMIKYWKSHQESAEQYAHDTFG</sequence>
<dbReference type="PANTHER" id="PTHR46383">
    <property type="entry name" value="ASPARTATE AMINOTRANSFERASE"/>
    <property type="match status" value="1"/>
</dbReference>
<dbReference type="InterPro" id="IPR050596">
    <property type="entry name" value="AspAT/PAT-like"/>
</dbReference>
<keyword evidence="3" id="KW-0032">Aminotransferase</keyword>
<keyword evidence="5" id="KW-0663">Pyridoxal phosphate</keyword>
<dbReference type="SUPFAM" id="SSF53383">
    <property type="entry name" value="PLP-dependent transferases"/>
    <property type="match status" value="1"/>
</dbReference>
<dbReference type="InterPro" id="IPR015424">
    <property type="entry name" value="PyrdxlP-dep_Trfase"/>
</dbReference>
<proteinExistence type="inferred from homology"/>
<evidence type="ECO:0000256" key="4">
    <source>
        <dbReference type="ARBA" id="ARBA00022679"/>
    </source>
</evidence>
<dbReference type="AlphaFoldDB" id="A0ABD3QNM9"/>
<evidence type="ECO:0000259" key="7">
    <source>
        <dbReference type="Pfam" id="PF00155"/>
    </source>
</evidence>
<dbReference type="CDD" id="cd00609">
    <property type="entry name" value="AAT_like"/>
    <property type="match status" value="1"/>
</dbReference>
<evidence type="ECO:0000313" key="9">
    <source>
        <dbReference type="Proteomes" id="UP001530315"/>
    </source>
</evidence>
<dbReference type="InterPro" id="IPR015421">
    <property type="entry name" value="PyrdxlP-dep_Trfase_major"/>
</dbReference>
<evidence type="ECO:0000256" key="3">
    <source>
        <dbReference type="ARBA" id="ARBA00022576"/>
    </source>
</evidence>
<evidence type="ECO:0000256" key="1">
    <source>
        <dbReference type="ARBA" id="ARBA00001933"/>
    </source>
</evidence>
<comment type="caution">
    <text evidence="8">The sequence shown here is derived from an EMBL/GenBank/DDBJ whole genome shotgun (WGS) entry which is preliminary data.</text>
</comment>
<protein>
    <recommendedName>
        <fullName evidence="7">Aminotransferase class I/classII large domain-containing protein</fullName>
    </recommendedName>
</protein>